<dbReference type="InterPro" id="IPR002037">
    <property type="entry name" value="Glyco_hydro_8"/>
</dbReference>
<accession>A0ABN2MU59</accession>
<dbReference type="SUPFAM" id="SSF48208">
    <property type="entry name" value="Six-hairpin glycosidases"/>
    <property type="match status" value="1"/>
</dbReference>
<evidence type="ECO:0000256" key="3">
    <source>
        <dbReference type="ARBA" id="ARBA00023295"/>
    </source>
</evidence>
<comment type="caution">
    <text evidence="5">The sequence shown here is derived from an EMBL/GenBank/DDBJ whole genome shotgun (WGS) entry which is preliminary data.</text>
</comment>
<protein>
    <submittedName>
        <fullName evidence="5">Glycosyl hydrolase family 8</fullName>
    </submittedName>
</protein>
<organism evidence="5 6">
    <name type="scientific">Luedemannella flava</name>
    <dbReference type="NCBI Taxonomy" id="349316"/>
    <lineage>
        <taxon>Bacteria</taxon>
        <taxon>Bacillati</taxon>
        <taxon>Actinomycetota</taxon>
        <taxon>Actinomycetes</taxon>
        <taxon>Micromonosporales</taxon>
        <taxon>Micromonosporaceae</taxon>
        <taxon>Luedemannella</taxon>
    </lineage>
</organism>
<evidence type="ECO:0000256" key="4">
    <source>
        <dbReference type="SAM" id="MobiDB-lite"/>
    </source>
</evidence>
<gene>
    <name evidence="5" type="ORF">GCM10009682_63970</name>
</gene>
<dbReference type="Gene3D" id="1.50.10.10">
    <property type="match status" value="1"/>
</dbReference>
<dbReference type="InterPro" id="IPR008928">
    <property type="entry name" value="6-hairpin_glycosidase_sf"/>
</dbReference>
<dbReference type="PRINTS" id="PR00735">
    <property type="entry name" value="GLHYDRLASE8"/>
</dbReference>
<keyword evidence="3" id="KW-0326">Glycosidase</keyword>
<reference evidence="5 6" key="1">
    <citation type="journal article" date="2019" name="Int. J. Syst. Evol. Microbiol.">
        <title>The Global Catalogue of Microorganisms (GCM) 10K type strain sequencing project: providing services to taxonomists for standard genome sequencing and annotation.</title>
        <authorList>
            <consortium name="The Broad Institute Genomics Platform"/>
            <consortium name="The Broad Institute Genome Sequencing Center for Infectious Disease"/>
            <person name="Wu L."/>
            <person name="Ma J."/>
        </authorList>
    </citation>
    <scope>NUCLEOTIDE SEQUENCE [LARGE SCALE GENOMIC DNA]</scope>
    <source>
        <strain evidence="5 6">JCM 13250</strain>
    </source>
</reference>
<sequence>MPVVCAFAAVNASGHGLAHRPDLNAAPPTGDGAAGPRVPTAPGVTTVPEPRPARTAPAVPFGSHRRPYAAGVLAVTGDRSDVDGQVVAFYRQWRAAFVRAGCGRFHVVSPDAEYPVVAEAQGYGLVISALMAGADRRARELFDGILGYVLAHPSSQDRGLMAAEQDADCRDVNGGDSATDGDLDIAYGLLLADRQWGSNGRYDYRRLALRRIAAIARSEVDPRTHLLRLGDWASGDGALASTSRTSDWMLDHLRAFRRATGDPYWDTVRRAHQRALSRLLVGPGAGTGLVPDFVVDTHAGLRPASGRVLESEHDGEYSWNACRVPLRLGTDAVTSGDARSVAAVRALTRWIRQASGGDPAAVATGYTLDGTPLASGAHPAFVAPLAVAALTDPTAQPWLDALWRWMVATPVHAGGYYAASVQLLSMIVVSGNYWVP</sequence>
<evidence type="ECO:0000313" key="5">
    <source>
        <dbReference type="EMBL" id="GAA1838920.1"/>
    </source>
</evidence>
<dbReference type="InterPro" id="IPR012341">
    <property type="entry name" value="6hp_glycosidase-like_sf"/>
</dbReference>
<feature type="region of interest" description="Disordered" evidence="4">
    <location>
        <begin position="16"/>
        <end position="60"/>
    </location>
</feature>
<feature type="compositionally biased region" description="Low complexity" evidence="4">
    <location>
        <begin position="25"/>
        <end position="36"/>
    </location>
</feature>
<evidence type="ECO:0000256" key="1">
    <source>
        <dbReference type="ARBA" id="ARBA00009209"/>
    </source>
</evidence>
<dbReference type="Pfam" id="PF01270">
    <property type="entry name" value="Glyco_hydro_8"/>
    <property type="match status" value="1"/>
</dbReference>
<comment type="similarity">
    <text evidence="1">Belongs to the glycosyl hydrolase 8 (cellulase D) family.</text>
</comment>
<proteinExistence type="inferred from homology"/>
<keyword evidence="2 5" id="KW-0378">Hydrolase</keyword>
<dbReference type="GO" id="GO:0016787">
    <property type="term" value="F:hydrolase activity"/>
    <property type="evidence" value="ECO:0007669"/>
    <property type="project" value="UniProtKB-KW"/>
</dbReference>
<dbReference type="EMBL" id="BAAALT010000367">
    <property type="protein sequence ID" value="GAA1838920.1"/>
    <property type="molecule type" value="Genomic_DNA"/>
</dbReference>
<evidence type="ECO:0000313" key="6">
    <source>
        <dbReference type="Proteomes" id="UP001500218"/>
    </source>
</evidence>
<keyword evidence="6" id="KW-1185">Reference proteome</keyword>
<evidence type="ECO:0000256" key="2">
    <source>
        <dbReference type="ARBA" id="ARBA00022801"/>
    </source>
</evidence>
<dbReference type="Proteomes" id="UP001500218">
    <property type="component" value="Unassembled WGS sequence"/>
</dbReference>
<name>A0ABN2MU59_9ACTN</name>